<dbReference type="EMBL" id="WOGT01000006">
    <property type="protein sequence ID" value="MUN55514.1"/>
    <property type="molecule type" value="Genomic_DNA"/>
</dbReference>
<protein>
    <submittedName>
        <fullName evidence="4">TIGR01777 family protein</fullName>
    </submittedName>
</protein>
<dbReference type="Pfam" id="PF01370">
    <property type="entry name" value="Epimerase"/>
    <property type="match status" value="1"/>
</dbReference>
<dbReference type="NCBIfam" id="TIGR01777">
    <property type="entry name" value="yfcH"/>
    <property type="match status" value="1"/>
</dbReference>
<comment type="similarity">
    <text evidence="1">Belongs to the NAD(P)-dependent epimerase/dehydratase family. SDR39U1 subfamily.</text>
</comment>
<dbReference type="Proteomes" id="UP000462152">
    <property type="component" value="Unassembled WGS sequence"/>
</dbReference>
<dbReference type="Gene3D" id="3.40.50.720">
    <property type="entry name" value="NAD(P)-binding Rossmann-like Domain"/>
    <property type="match status" value="1"/>
</dbReference>
<reference evidence="4 5" key="1">
    <citation type="submission" date="2019-12" db="EMBL/GenBank/DDBJ databases">
        <authorList>
            <person name="Li J."/>
            <person name="Shi Y."/>
            <person name="Xu G."/>
            <person name="Xiao D."/>
            <person name="Ran X."/>
        </authorList>
    </citation>
    <scope>NUCLEOTIDE SEQUENCE [LARGE SCALE GENOMIC DNA]</scope>
    <source>
        <strain evidence="4 5">JCM 15915</strain>
    </source>
</reference>
<sequence length="485" mass="51793">MSTFRNTADITHPRSAVTEWYASPGAVVRLSPPWNTKVVQEPTNGLDVGSETQLLMGLQWAEGLLPGSVPIRPGTRWTAEHTQYAPGRSFTDEMKKGPLKSWTHHHEFVDGDPGSTIVSDTVTYELPGGLDRKISFGATAFEKELDRVFAFRTDQTQADLDFASFLEDIRIRAGAATGTLTVAVAGASGMVGTQVSALLRAAGHRVLHLRRRKGFSGTIGPDEIAWDPDQHRLDPQALVGVDAVINLAGAGIAGPFTDKHRRAVLESRLNSTETIVAAMREVADDGGPRTLVNASASGYYGHDADVVTENDGPGEDFLADVCTQWEAAALKAEDFGARVVLVRTGLVLSSSGGLLAAQLPLYFAGAGGPLGGGDQWQPWISLEDLAQIYAFAVVDPGMSGPVNAAAPHPVRQKEFAKTLASILHRPSAVPTPKQAPGLLLGKQGARELALSSAALVPRALENRGYTFRFDHLEPALRHTLGRTSH</sequence>
<dbReference type="InterPro" id="IPR001509">
    <property type="entry name" value="Epimerase_deHydtase"/>
</dbReference>
<dbReference type="Pfam" id="PF08338">
    <property type="entry name" value="DUF1731"/>
    <property type="match status" value="1"/>
</dbReference>
<dbReference type="RefSeq" id="WP_129315257.1">
    <property type="nucleotide sequence ID" value="NZ_NOIQ01000005.1"/>
</dbReference>
<feature type="domain" description="NAD-dependent epimerase/dehydratase" evidence="2">
    <location>
        <begin position="182"/>
        <end position="394"/>
    </location>
</feature>
<dbReference type="SUPFAM" id="SSF55961">
    <property type="entry name" value="Bet v1-like"/>
    <property type="match status" value="1"/>
</dbReference>
<keyword evidence="5" id="KW-1185">Reference proteome</keyword>
<dbReference type="InterPro" id="IPR010099">
    <property type="entry name" value="SDR39U1"/>
</dbReference>
<dbReference type="PANTHER" id="PTHR11092">
    <property type="entry name" value="SUGAR NUCLEOTIDE EPIMERASE RELATED"/>
    <property type="match status" value="1"/>
</dbReference>
<comment type="caution">
    <text evidence="4">The sequence shown here is derived from an EMBL/GenBank/DDBJ whole genome shotgun (WGS) entry which is preliminary data.</text>
</comment>
<evidence type="ECO:0000256" key="1">
    <source>
        <dbReference type="ARBA" id="ARBA00009353"/>
    </source>
</evidence>
<evidence type="ECO:0000313" key="5">
    <source>
        <dbReference type="Proteomes" id="UP000462152"/>
    </source>
</evidence>
<dbReference type="CDD" id="cd07820">
    <property type="entry name" value="SRPBCC_3"/>
    <property type="match status" value="1"/>
</dbReference>
<evidence type="ECO:0000313" key="4">
    <source>
        <dbReference type="EMBL" id="MUN55514.1"/>
    </source>
</evidence>
<gene>
    <name evidence="4" type="ORF">GMA10_09875</name>
</gene>
<dbReference type="PANTHER" id="PTHR11092:SF0">
    <property type="entry name" value="EPIMERASE FAMILY PROTEIN SDR39U1"/>
    <property type="match status" value="1"/>
</dbReference>
<evidence type="ECO:0000259" key="3">
    <source>
        <dbReference type="Pfam" id="PF08338"/>
    </source>
</evidence>
<dbReference type="AlphaFoldDB" id="A0A7K1LJX9"/>
<feature type="domain" description="DUF1731" evidence="3">
    <location>
        <begin position="432"/>
        <end position="478"/>
    </location>
</feature>
<dbReference type="Gene3D" id="3.30.530.20">
    <property type="match status" value="1"/>
</dbReference>
<evidence type="ECO:0000259" key="2">
    <source>
        <dbReference type="Pfam" id="PF01370"/>
    </source>
</evidence>
<dbReference type="InterPro" id="IPR023393">
    <property type="entry name" value="START-like_dom_sf"/>
</dbReference>
<proteinExistence type="inferred from homology"/>
<dbReference type="InterPro" id="IPR013549">
    <property type="entry name" value="DUF1731"/>
</dbReference>
<name>A0A7K1LJX9_9MICC</name>
<organism evidence="4 5">
    <name type="scientific">Rothia koreensis</name>
    <dbReference type="NCBI Taxonomy" id="592378"/>
    <lineage>
        <taxon>Bacteria</taxon>
        <taxon>Bacillati</taxon>
        <taxon>Actinomycetota</taxon>
        <taxon>Actinomycetes</taxon>
        <taxon>Micrococcales</taxon>
        <taxon>Micrococcaceae</taxon>
        <taxon>Rothia</taxon>
    </lineage>
</organism>
<dbReference type="InterPro" id="IPR036291">
    <property type="entry name" value="NAD(P)-bd_dom_sf"/>
</dbReference>
<accession>A0A7K1LJX9</accession>
<dbReference type="OrthoDB" id="9801773at2"/>
<dbReference type="SUPFAM" id="SSF51735">
    <property type="entry name" value="NAD(P)-binding Rossmann-fold domains"/>
    <property type="match status" value="1"/>
</dbReference>